<dbReference type="AlphaFoldDB" id="A0A8H5Y503"/>
<dbReference type="Proteomes" id="UP000544331">
    <property type="component" value="Unassembled WGS sequence"/>
</dbReference>
<comment type="caution">
    <text evidence="1">The sequence shown here is derived from an EMBL/GenBank/DDBJ whole genome shotgun (WGS) entry which is preliminary data.</text>
</comment>
<reference evidence="1 2" key="1">
    <citation type="submission" date="2020-05" db="EMBL/GenBank/DDBJ databases">
        <title>Identification and distribution of gene clusters putatively required for synthesis of sphingolipid metabolism inhibitors in phylogenetically diverse species of the filamentous fungus Fusarium.</title>
        <authorList>
            <person name="Kim H.-S."/>
            <person name="Busman M."/>
            <person name="Brown D.W."/>
            <person name="Divon H."/>
            <person name="Uhlig S."/>
            <person name="Proctor R.H."/>
        </authorList>
    </citation>
    <scope>NUCLEOTIDE SEQUENCE [LARGE SCALE GENOMIC DNA]</scope>
    <source>
        <strain evidence="1 2">NRRL 66235</strain>
    </source>
</reference>
<protein>
    <recommendedName>
        <fullName evidence="3">F-box domain-containing protein</fullName>
    </recommendedName>
</protein>
<accession>A0A8H5Y503</accession>
<dbReference type="OrthoDB" id="4974265at2759"/>
<proteinExistence type="predicted"/>
<organism evidence="1 2">
    <name type="scientific">Fusarium mundagurra</name>
    <dbReference type="NCBI Taxonomy" id="1567541"/>
    <lineage>
        <taxon>Eukaryota</taxon>
        <taxon>Fungi</taxon>
        <taxon>Dikarya</taxon>
        <taxon>Ascomycota</taxon>
        <taxon>Pezizomycotina</taxon>
        <taxon>Sordariomycetes</taxon>
        <taxon>Hypocreomycetidae</taxon>
        <taxon>Hypocreales</taxon>
        <taxon>Nectriaceae</taxon>
        <taxon>Fusarium</taxon>
        <taxon>Fusarium fujikuroi species complex</taxon>
    </lineage>
</organism>
<sequence length="222" mass="25476">MDSHFSNQNQSKFCRLPTEILLYILKATKKYSAKVKLVSTCRKLYYVLILDVYCEAGKQLKWLPMMEAAEDGNCRTLARCIEAGAPIDYRPPDYHSRPVVVAIRLSRPLTVKWLLDHGANPNGTSYDDGASEAPCPLAQAVGYAVRPGILQNHIPRRWEHKGIKNPCRKRHQQNSREIIKALRQAGADEQSLDDTERLHLDSIEAGTFCYSQHKPRLWYRQW</sequence>
<evidence type="ECO:0008006" key="3">
    <source>
        <dbReference type="Google" id="ProtNLM"/>
    </source>
</evidence>
<evidence type="ECO:0000313" key="2">
    <source>
        <dbReference type="Proteomes" id="UP000544331"/>
    </source>
</evidence>
<evidence type="ECO:0000313" key="1">
    <source>
        <dbReference type="EMBL" id="KAF5704845.1"/>
    </source>
</evidence>
<dbReference type="SUPFAM" id="SSF48403">
    <property type="entry name" value="Ankyrin repeat"/>
    <property type="match status" value="1"/>
</dbReference>
<dbReference type="EMBL" id="JAAOAN010000501">
    <property type="protein sequence ID" value="KAF5704845.1"/>
    <property type="molecule type" value="Genomic_DNA"/>
</dbReference>
<gene>
    <name evidence="1" type="ORF">FMUND_12344</name>
</gene>
<dbReference type="Gene3D" id="1.25.40.20">
    <property type="entry name" value="Ankyrin repeat-containing domain"/>
    <property type="match status" value="1"/>
</dbReference>
<name>A0A8H5Y503_9HYPO</name>
<keyword evidence="2" id="KW-1185">Reference proteome</keyword>
<dbReference type="InterPro" id="IPR036770">
    <property type="entry name" value="Ankyrin_rpt-contain_sf"/>
</dbReference>